<name>A0A1M5WJC7_9BACT</name>
<keyword evidence="12" id="KW-1185">Reference proteome</keyword>
<dbReference type="STRING" id="1121409.SAMN02745124_02338"/>
<evidence type="ECO:0000256" key="2">
    <source>
        <dbReference type="ARBA" id="ARBA00022448"/>
    </source>
</evidence>
<gene>
    <name evidence="11" type="ORF">SAMN02745124_02338</name>
</gene>
<dbReference type="PANTHER" id="PTHR37468:SF1">
    <property type="entry name" value="SULFATE TRANSPORTER CYSZ"/>
    <property type="match status" value="1"/>
</dbReference>
<comment type="subcellular location">
    <subcellularLocation>
        <location evidence="1">Membrane</location>
        <topology evidence="1">Multi-pass membrane protein</topology>
    </subcellularLocation>
</comment>
<dbReference type="EMBL" id="FQXS01000013">
    <property type="protein sequence ID" value="SHH87659.1"/>
    <property type="molecule type" value="Genomic_DNA"/>
</dbReference>
<accession>A0A1M5WJC7</accession>
<dbReference type="OrthoDB" id="5431194at2"/>
<evidence type="ECO:0000256" key="10">
    <source>
        <dbReference type="SAM" id="Phobius"/>
    </source>
</evidence>
<evidence type="ECO:0000256" key="6">
    <source>
        <dbReference type="ARBA" id="ARBA00022692"/>
    </source>
</evidence>
<evidence type="ECO:0000256" key="4">
    <source>
        <dbReference type="ARBA" id="ARBA00022519"/>
    </source>
</evidence>
<dbReference type="GO" id="GO:0000103">
    <property type="term" value="P:sulfate assimilation"/>
    <property type="evidence" value="ECO:0007669"/>
    <property type="project" value="TreeGrafter"/>
</dbReference>
<evidence type="ECO:0000256" key="1">
    <source>
        <dbReference type="ARBA" id="ARBA00004141"/>
    </source>
</evidence>
<evidence type="ECO:0000256" key="7">
    <source>
        <dbReference type="ARBA" id="ARBA00022989"/>
    </source>
</evidence>
<dbReference type="AlphaFoldDB" id="A0A1M5WJC7"/>
<reference evidence="11 12" key="1">
    <citation type="submission" date="2016-11" db="EMBL/GenBank/DDBJ databases">
        <authorList>
            <person name="Jaros S."/>
            <person name="Januszkiewicz K."/>
            <person name="Wedrychowicz H."/>
        </authorList>
    </citation>
    <scope>NUCLEOTIDE SEQUENCE [LARGE SCALE GENOMIC DNA]</scope>
    <source>
        <strain evidence="11 12">DSM 9705</strain>
    </source>
</reference>
<evidence type="ECO:0000313" key="12">
    <source>
        <dbReference type="Proteomes" id="UP000184139"/>
    </source>
</evidence>
<dbReference type="GO" id="GO:0009675">
    <property type="term" value="F:high-affinity sulfate:proton symporter activity"/>
    <property type="evidence" value="ECO:0007669"/>
    <property type="project" value="TreeGrafter"/>
</dbReference>
<keyword evidence="4" id="KW-0997">Cell inner membrane</keyword>
<evidence type="ECO:0000256" key="3">
    <source>
        <dbReference type="ARBA" id="ARBA00022475"/>
    </source>
</evidence>
<sequence>MSQAQFKTSKWISLGSSLSFLLRSTSLIGWSLGLTLATVLLTWLGFLMTTDLIDSLTGSFLTAEPVREGWLGWLKYSGWWLATALFLFVSRVISFFVAFLLAYTLTSPFYSFLSAAAEKRYLGDAFEDDGGLSIAGICRDLLEGMKIAGFGIVLTIVALLISFIPLFGQLAVVFLYTCYATLMFIDYPSSRKRWHLSRKLSWLRNNLAASLRLGILPALIGMIPVANVLLMALLFPLLTVHATLNFCRIERSGVTPGHDGPAAAKPTPA</sequence>
<feature type="transmembrane region" description="Helical" evidence="10">
    <location>
        <begin position="20"/>
        <end position="46"/>
    </location>
</feature>
<protein>
    <submittedName>
        <fullName evidence="11">CysZ protein</fullName>
    </submittedName>
</protein>
<dbReference type="GO" id="GO:0005886">
    <property type="term" value="C:plasma membrane"/>
    <property type="evidence" value="ECO:0007669"/>
    <property type="project" value="TreeGrafter"/>
</dbReference>
<evidence type="ECO:0000256" key="5">
    <source>
        <dbReference type="ARBA" id="ARBA00022605"/>
    </source>
</evidence>
<dbReference type="GO" id="GO:0019344">
    <property type="term" value="P:cysteine biosynthetic process"/>
    <property type="evidence" value="ECO:0007669"/>
    <property type="project" value="TreeGrafter"/>
</dbReference>
<dbReference type="Pfam" id="PF07264">
    <property type="entry name" value="EI24"/>
    <property type="match status" value="1"/>
</dbReference>
<feature type="transmembrane region" description="Helical" evidence="10">
    <location>
        <begin position="209"/>
        <end position="235"/>
    </location>
</feature>
<keyword evidence="7 10" id="KW-1133">Transmembrane helix</keyword>
<keyword evidence="3" id="KW-1003">Cell membrane</keyword>
<organism evidence="11 12">
    <name type="scientific">Desulfofustis glycolicus DSM 9705</name>
    <dbReference type="NCBI Taxonomy" id="1121409"/>
    <lineage>
        <taxon>Bacteria</taxon>
        <taxon>Pseudomonadati</taxon>
        <taxon>Thermodesulfobacteriota</taxon>
        <taxon>Desulfobulbia</taxon>
        <taxon>Desulfobulbales</taxon>
        <taxon>Desulfocapsaceae</taxon>
        <taxon>Desulfofustis</taxon>
    </lineage>
</organism>
<evidence type="ECO:0000256" key="8">
    <source>
        <dbReference type="ARBA" id="ARBA00023032"/>
    </source>
</evidence>
<keyword evidence="2" id="KW-0813">Transport</keyword>
<evidence type="ECO:0000256" key="9">
    <source>
        <dbReference type="ARBA" id="ARBA00023136"/>
    </source>
</evidence>
<proteinExistence type="predicted"/>
<dbReference type="RefSeq" id="WP_073376213.1">
    <property type="nucleotide sequence ID" value="NZ_FQXS01000013.1"/>
</dbReference>
<keyword evidence="5" id="KW-0028">Amino-acid biosynthesis</keyword>
<dbReference type="PANTHER" id="PTHR37468">
    <property type="entry name" value="SULFATE TRANSPORTER CYSZ"/>
    <property type="match status" value="1"/>
</dbReference>
<dbReference type="InterPro" id="IPR050480">
    <property type="entry name" value="CysZ-like"/>
</dbReference>
<keyword evidence="8" id="KW-0764">Sulfate transport</keyword>
<dbReference type="Proteomes" id="UP000184139">
    <property type="component" value="Unassembled WGS sequence"/>
</dbReference>
<keyword evidence="6 10" id="KW-0812">Transmembrane</keyword>
<dbReference type="InterPro" id="IPR059112">
    <property type="entry name" value="CysZ/EI24"/>
</dbReference>
<evidence type="ECO:0000313" key="11">
    <source>
        <dbReference type="EMBL" id="SHH87659.1"/>
    </source>
</evidence>
<keyword evidence="9 10" id="KW-0472">Membrane</keyword>
<feature type="transmembrane region" description="Helical" evidence="10">
    <location>
        <begin position="147"/>
        <end position="164"/>
    </location>
</feature>